<dbReference type="Pfam" id="PF01458">
    <property type="entry name" value="SUFBD_core"/>
    <property type="match status" value="1"/>
</dbReference>
<dbReference type="PANTHER" id="PTHR30508">
    <property type="entry name" value="FES CLUSTER ASSEMBLY PROTEIN SUF"/>
    <property type="match status" value="1"/>
</dbReference>
<sequence>MTKTQEIFVPENSTKTLQSWDGAIVVHVSAHASLIITERFETPVSKTTRVTVRLEGEGSSVVDTSRYQGFKNAVLDMERVIIHAAPHTVSHVDVRGIAHDAARVMWRGRVLVEKSAKNARAFLQHDAMLTGKETLIDAAPFLEIYTDNALCKHSASVRRVQPADIFYIKSRGISEENARAMIREGFLA</sequence>
<organism evidence="3 4">
    <name type="scientific">Candidatus Ryanbacteria bacterium RIFCSPHIGHO2_01_FULL_45_22</name>
    <dbReference type="NCBI Taxonomy" id="1802114"/>
    <lineage>
        <taxon>Bacteria</taxon>
        <taxon>Candidatus Ryaniibacteriota</taxon>
    </lineage>
</organism>
<proteinExistence type="inferred from homology"/>
<feature type="domain" description="SUF system FeS cluster assembly SufBD core" evidence="2">
    <location>
        <begin position="48"/>
        <end position="186"/>
    </location>
</feature>
<dbReference type="Proteomes" id="UP000177480">
    <property type="component" value="Unassembled WGS sequence"/>
</dbReference>
<accession>A0A1G2G0Y4</accession>
<protein>
    <recommendedName>
        <fullName evidence="2">SUF system FeS cluster assembly SufBD core domain-containing protein</fullName>
    </recommendedName>
</protein>
<comment type="caution">
    <text evidence="3">The sequence shown here is derived from an EMBL/GenBank/DDBJ whole genome shotgun (WGS) entry which is preliminary data.</text>
</comment>
<dbReference type="EMBL" id="MHNK01000010">
    <property type="protein sequence ID" value="OGZ43993.1"/>
    <property type="molecule type" value="Genomic_DNA"/>
</dbReference>
<dbReference type="GO" id="GO:0016226">
    <property type="term" value="P:iron-sulfur cluster assembly"/>
    <property type="evidence" value="ECO:0007669"/>
    <property type="project" value="InterPro"/>
</dbReference>
<evidence type="ECO:0000256" key="1">
    <source>
        <dbReference type="ARBA" id="ARBA00043967"/>
    </source>
</evidence>
<dbReference type="PANTHER" id="PTHR30508:SF1">
    <property type="entry name" value="UPF0051 PROTEIN ABCI8, CHLOROPLASTIC-RELATED"/>
    <property type="match status" value="1"/>
</dbReference>
<dbReference type="STRING" id="1802114.A2719_03470"/>
<evidence type="ECO:0000313" key="3">
    <source>
        <dbReference type="EMBL" id="OGZ43993.1"/>
    </source>
</evidence>
<dbReference type="InterPro" id="IPR055346">
    <property type="entry name" value="Fe-S_cluster_assembly_SufBD"/>
</dbReference>
<reference evidence="3 4" key="1">
    <citation type="journal article" date="2016" name="Nat. Commun.">
        <title>Thousands of microbial genomes shed light on interconnected biogeochemical processes in an aquifer system.</title>
        <authorList>
            <person name="Anantharaman K."/>
            <person name="Brown C.T."/>
            <person name="Hug L.A."/>
            <person name="Sharon I."/>
            <person name="Castelle C.J."/>
            <person name="Probst A.J."/>
            <person name="Thomas B.C."/>
            <person name="Singh A."/>
            <person name="Wilkins M.J."/>
            <person name="Karaoz U."/>
            <person name="Brodie E.L."/>
            <person name="Williams K.H."/>
            <person name="Hubbard S.S."/>
            <person name="Banfield J.F."/>
        </authorList>
    </citation>
    <scope>NUCLEOTIDE SEQUENCE [LARGE SCALE GENOMIC DNA]</scope>
</reference>
<dbReference type="InterPro" id="IPR037284">
    <property type="entry name" value="SUF_FeS_clus_asmbl_SufBD_sf"/>
</dbReference>
<name>A0A1G2G0Y4_9BACT</name>
<evidence type="ECO:0000259" key="2">
    <source>
        <dbReference type="Pfam" id="PF01458"/>
    </source>
</evidence>
<gene>
    <name evidence="3" type="ORF">A2719_03470</name>
</gene>
<dbReference type="AlphaFoldDB" id="A0A1G2G0Y4"/>
<comment type="similarity">
    <text evidence="1">Belongs to the iron-sulfur cluster assembly SufBD family.</text>
</comment>
<evidence type="ECO:0000313" key="4">
    <source>
        <dbReference type="Proteomes" id="UP000177480"/>
    </source>
</evidence>
<dbReference type="SUPFAM" id="SSF101960">
    <property type="entry name" value="Stabilizer of iron transporter SufD"/>
    <property type="match status" value="1"/>
</dbReference>
<dbReference type="InterPro" id="IPR000825">
    <property type="entry name" value="SUF_FeS_clus_asmbl_SufBD_core"/>
</dbReference>